<organism evidence="2 3">
    <name type="scientific">Niabella ginsengisoli</name>
    <dbReference type="NCBI Taxonomy" id="522298"/>
    <lineage>
        <taxon>Bacteria</taxon>
        <taxon>Pseudomonadati</taxon>
        <taxon>Bacteroidota</taxon>
        <taxon>Chitinophagia</taxon>
        <taxon>Chitinophagales</taxon>
        <taxon>Chitinophagaceae</taxon>
        <taxon>Niabella</taxon>
    </lineage>
</organism>
<evidence type="ECO:0000256" key="1">
    <source>
        <dbReference type="ARBA" id="ARBA00009981"/>
    </source>
</evidence>
<evidence type="ECO:0000313" key="3">
    <source>
        <dbReference type="Proteomes" id="UP001202248"/>
    </source>
</evidence>
<protein>
    <submittedName>
        <fullName evidence="2">Type II toxin-antitoxin system Phd/YefM family antitoxin</fullName>
    </submittedName>
</protein>
<dbReference type="RefSeq" id="WP_240830776.1">
    <property type="nucleotide sequence ID" value="NZ_JAKWBL010000003.1"/>
</dbReference>
<dbReference type="InterPro" id="IPR036165">
    <property type="entry name" value="YefM-like_sf"/>
</dbReference>
<dbReference type="Pfam" id="PF10884">
    <property type="entry name" value="DUF2683"/>
    <property type="match status" value="1"/>
</dbReference>
<sequence length="100" mass="11505">MSYEFIILMKRIIISTVKNKKKASIISVTQFRDNLKSFLDRAKSERIIVHNSKGSFAIVPLDDAEIDITYNKEWVTTMRKSVNEAKAGKLTNISVNDLWK</sequence>
<reference evidence="2 3" key="1">
    <citation type="submission" date="2022-02" db="EMBL/GenBank/DDBJ databases">
        <authorList>
            <person name="Min J."/>
        </authorList>
    </citation>
    <scope>NUCLEOTIDE SEQUENCE [LARGE SCALE GENOMIC DNA]</scope>
    <source>
        <strain evidence="2 3">GR10-1</strain>
    </source>
</reference>
<gene>
    <name evidence="2" type="ORF">MKP09_14870</name>
</gene>
<evidence type="ECO:0000313" key="2">
    <source>
        <dbReference type="EMBL" id="MCH5599098.1"/>
    </source>
</evidence>
<dbReference type="Proteomes" id="UP001202248">
    <property type="component" value="Unassembled WGS sequence"/>
</dbReference>
<proteinExistence type="inferred from homology"/>
<comment type="caution">
    <text evidence="2">The sequence shown here is derived from an EMBL/GenBank/DDBJ whole genome shotgun (WGS) entry which is preliminary data.</text>
</comment>
<comment type="similarity">
    <text evidence="1">Belongs to the phD/YefM antitoxin family.</text>
</comment>
<dbReference type="SUPFAM" id="SSF143120">
    <property type="entry name" value="YefM-like"/>
    <property type="match status" value="1"/>
</dbReference>
<dbReference type="InterPro" id="IPR020271">
    <property type="entry name" value="Uncharacterised_MJ1172"/>
</dbReference>
<name>A0ABS9SL35_9BACT</name>
<keyword evidence="3" id="KW-1185">Reference proteome</keyword>
<accession>A0ABS9SL35</accession>
<dbReference type="EMBL" id="JAKWBL010000003">
    <property type="protein sequence ID" value="MCH5599098.1"/>
    <property type="molecule type" value="Genomic_DNA"/>
</dbReference>